<proteinExistence type="predicted"/>
<dbReference type="InterPro" id="IPR028082">
    <property type="entry name" value="Peripla_BP_I"/>
</dbReference>
<protein>
    <recommendedName>
        <fullName evidence="3">Jacalin-type lectin domain-containing protein</fullName>
    </recommendedName>
</protein>
<evidence type="ECO:0000313" key="2">
    <source>
        <dbReference type="Proteomes" id="UP001153148"/>
    </source>
</evidence>
<reference evidence="1" key="1">
    <citation type="submission" date="2021-03" db="EMBL/GenBank/DDBJ databases">
        <authorList>
            <person name="Tran Van P."/>
        </authorList>
    </citation>
    <scope>NUCLEOTIDE SEQUENCE</scope>
</reference>
<evidence type="ECO:0000313" key="1">
    <source>
        <dbReference type="EMBL" id="CAG2056346.1"/>
    </source>
</evidence>
<organism evidence="1 2">
    <name type="scientific">Timema podura</name>
    <name type="common">Walking stick</name>
    <dbReference type="NCBI Taxonomy" id="61482"/>
    <lineage>
        <taxon>Eukaryota</taxon>
        <taxon>Metazoa</taxon>
        <taxon>Ecdysozoa</taxon>
        <taxon>Arthropoda</taxon>
        <taxon>Hexapoda</taxon>
        <taxon>Insecta</taxon>
        <taxon>Pterygota</taxon>
        <taxon>Neoptera</taxon>
        <taxon>Polyneoptera</taxon>
        <taxon>Phasmatodea</taxon>
        <taxon>Timematodea</taxon>
        <taxon>Timematoidea</taxon>
        <taxon>Timematidae</taxon>
        <taxon>Timema</taxon>
    </lineage>
</organism>
<dbReference type="Gene3D" id="3.40.50.2300">
    <property type="match status" value="2"/>
</dbReference>
<gene>
    <name evidence="1" type="ORF">TPAB3V08_LOCUS3338</name>
</gene>
<feature type="non-terminal residue" evidence="1">
    <location>
        <position position="99"/>
    </location>
</feature>
<dbReference type="Proteomes" id="UP001153148">
    <property type="component" value="Unassembled WGS sequence"/>
</dbReference>
<evidence type="ECO:0008006" key="3">
    <source>
        <dbReference type="Google" id="ProtNLM"/>
    </source>
</evidence>
<sequence length="99" mass="11132">MSEQTYCEKPDTAAVGGSKGLLYCQIKFKGMTGEISFDARGWRNHFTLDVVEVLYGGITKIGVWDSIDGINSTKTYEEKLIEIEKSIQNKTFIIFSKIV</sequence>
<name>A0ABN7NKG5_TIMPD</name>
<accession>A0ABN7NKG5</accession>
<comment type="caution">
    <text evidence="1">The sequence shown here is derived from an EMBL/GenBank/DDBJ whole genome shotgun (WGS) entry which is preliminary data.</text>
</comment>
<dbReference type="SUPFAM" id="SSF53822">
    <property type="entry name" value="Periplasmic binding protein-like I"/>
    <property type="match status" value="1"/>
</dbReference>
<keyword evidence="2" id="KW-1185">Reference proteome</keyword>
<dbReference type="EMBL" id="CAJPIN010003720">
    <property type="protein sequence ID" value="CAG2056346.1"/>
    <property type="molecule type" value="Genomic_DNA"/>
</dbReference>